<protein>
    <submittedName>
        <fullName evidence="1">Uncharacterized protein</fullName>
    </submittedName>
</protein>
<reference evidence="1" key="1">
    <citation type="journal article" date="2019" name="bioRxiv">
        <title>The Genome of the Zebra Mussel, Dreissena polymorpha: A Resource for Invasive Species Research.</title>
        <authorList>
            <person name="McCartney M.A."/>
            <person name="Auch B."/>
            <person name="Kono T."/>
            <person name="Mallez S."/>
            <person name="Zhang Y."/>
            <person name="Obille A."/>
            <person name="Becker A."/>
            <person name="Abrahante J.E."/>
            <person name="Garbe J."/>
            <person name="Badalamenti J.P."/>
            <person name="Herman A."/>
            <person name="Mangelson H."/>
            <person name="Liachko I."/>
            <person name="Sullivan S."/>
            <person name="Sone E.D."/>
            <person name="Koren S."/>
            <person name="Silverstein K.A.T."/>
            <person name="Beckman K.B."/>
            <person name="Gohl D.M."/>
        </authorList>
    </citation>
    <scope>NUCLEOTIDE SEQUENCE</scope>
    <source>
        <strain evidence="1">Duluth1</strain>
        <tissue evidence="1">Whole animal</tissue>
    </source>
</reference>
<reference evidence="1" key="2">
    <citation type="submission" date="2020-11" db="EMBL/GenBank/DDBJ databases">
        <authorList>
            <person name="McCartney M.A."/>
            <person name="Auch B."/>
            <person name="Kono T."/>
            <person name="Mallez S."/>
            <person name="Becker A."/>
            <person name="Gohl D.M."/>
            <person name="Silverstein K.A.T."/>
            <person name="Koren S."/>
            <person name="Bechman K.B."/>
            <person name="Herman A."/>
            <person name="Abrahante J.E."/>
            <person name="Garbe J."/>
        </authorList>
    </citation>
    <scope>NUCLEOTIDE SEQUENCE</scope>
    <source>
        <strain evidence="1">Duluth1</strain>
        <tissue evidence="1">Whole animal</tissue>
    </source>
</reference>
<proteinExistence type="predicted"/>
<dbReference type="EMBL" id="JAIWYP010000006">
    <property type="protein sequence ID" value="KAH3807844.1"/>
    <property type="molecule type" value="Genomic_DNA"/>
</dbReference>
<sequence>MGQRPSTSFLEASQCYASLSSCNHVNQLDLCFEVAAPGVSKLPSFHISLIIPGERLPCIGCRLTKGVVNPSLM</sequence>
<dbReference type="Proteomes" id="UP000828390">
    <property type="component" value="Unassembled WGS sequence"/>
</dbReference>
<evidence type="ECO:0000313" key="1">
    <source>
        <dbReference type="EMBL" id="KAH3807844.1"/>
    </source>
</evidence>
<keyword evidence="2" id="KW-1185">Reference proteome</keyword>
<dbReference type="AlphaFoldDB" id="A0A9D4JFB3"/>
<name>A0A9D4JFB3_DREPO</name>
<organism evidence="1 2">
    <name type="scientific">Dreissena polymorpha</name>
    <name type="common">Zebra mussel</name>
    <name type="synonym">Mytilus polymorpha</name>
    <dbReference type="NCBI Taxonomy" id="45954"/>
    <lineage>
        <taxon>Eukaryota</taxon>
        <taxon>Metazoa</taxon>
        <taxon>Spiralia</taxon>
        <taxon>Lophotrochozoa</taxon>
        <taxon>Mollusca</taxon>
        <taxon>Bivalvia</taxon>
        <taxon>Autobranchia</taxon>
        <taxon>Heteroconchia</taxon>
        <taxon>Euheterodonta</taxon>
        <taxon>Imparidentia</taxon>
        <taxon>Neoheterodontei</taxon>
        <taxon>Myida</taxon>
        <taxon>Dreissenoidea</taxon>
        <taxon>Dreissenidae</taxon>
        <taxon>Dreissena</taxon>
    </lineage>
</organism>
<accession>A0A9D4JFB3</accession>
<dbReference type="PROSITE" id="PS51257">
    <property type="entry name" value="PROKAR_LIPOPROTEIN"/>
    <property type="match status" value="1"/>
</dbReference>
<evidence type="ECO:0000313" key="2">
    <source>
        <dbReference type="Proteomes" id="UP000828390"/>
    </source>
</evidence>
<comment type="caution">
    <text evidence="1">The sequence shown here is derived from an EMBL/GenBank/DDBJ whole genome shotgun (WGS) entry which is preliminary data.</text>
</comment>
<gene>
    <name evidence="1" type="ORF">DPMN_136191</name>
</gene>